<dbReference type="Gene3D" id="2.60.40.820">
    <property type="entry name" value="Transcription factor, T-box"/>
    <property type="match status" value="1"/>
</dbReference>
<feature type="compositionally biased region" description="Low complexity" evidence="6">
    <location>
        <begin position="324"/>
        <end position="344"/>
    </location>
</feature>
<dbReference type="FunFam" id="2.60.40.820:FF:000014">
    <property type="entry name" value="Optomotor-blind protein"/>
    <property type="match status" value="1"/>
</dbReference>
<feature type="region of interest" description="Disordered" evidence="6">
    <location>
        <begin position="201"/>
        <end position="256"/>
    </location>
</feature>
<dbReference type="GO" id="GO:0000978">
    <property type="term" value="F:RNA polymerase II cis-regulatory region sequence-specific DNA binding"/>
    <property type="evidence" value="ECO:0007669"/>
    <property type="project" value="InterPro"/>
</dbReference>
<dbReference type="InterPro" id="IPR001699">
    <property type="entry name" value="TF_T-box"/>
</dbReference>
<feature type="compositionally biased region" description="Pro residues" evidence="6">
    <location>
        <begin position="492"/>
        <end position="501"/>
    </location>
</feature>
<dbReference type="GO" id="GO:0001708">
    <property type="term" value="P:cell fate specification"/>
    <property type="evidence" value="ECO:0007669"/>
    <property type="project" value="TreeGrafter"/>
</dbReference>
<keyword evidence="3" id="KW-0804">Transcription</keyword>
<evidence type="ECO:0000259" key="7">
    <source>
        <dbReference type="PROSITE" id="PS50252"/>
    </source>
</evidence>
<dbReference type="GO" id="GO:0000981">
    <property type="term" value="F:DNA-binding transcription factor activity, RNA polymerase II-specific"/>
    <property type="evidence" value="ECO:0007669"/>
    <property type="project" value="TreeGrafter"/>
</dbReference>
<dbReference type="PROSITE" id="PS50252">
    <property type="entry name" value="TBOX_3"/>
    <property type="match status" value="1"/>
</dbReference>
<dbReference type="OrthoDB" id="7442607at2759"/>
<feature type="region of interest" description="Disordered" evidence="6">
    <location>
        <begin position="288"/>
        <end position="345"/>
    </location>
</feature>
<feature type="compositionally biased region" description="Basic residues" evidence="6">
    <location>
        <begin position="241"/>
        <end position="250"/>
    </location>
</feature>
<dbReference type="GO" id="GO:0000785">
    <property type="term" value="C:chromatin"/>
    <property type="evidence" value="ECO:0007669"/>
    <property type="project" value="TreeGrafter"/>
</dbReference>
<dbReference type="PANTHER" id="PTHR11267">
    <property type="entry name" value="T-BOX PROTEIN-RELATED"/>
    <property type="match status" value="1"/>
</dbReference>
<dbReference type="SMART" id="SM00425">
    <property type="entry name" value="TBOX"/>
    <property type="match status" value="1"/>
</dbReference>
<name>A0A6G0TT91_APHGL</name>
<feature type="compositionally biased region" description="Basic and acidic residues" evidence="6">
    <location>
        <begin position="212"/>
        <end position="227"/>
    </location>
</feature>
<feature type="region of interest" description="Disordered" evidence="6">
    <location>
        <begin position="458"/>
        <end position="501"/>
    </location>
</feature>
<dbReference type="EMBL" id="VYZN01000018">
    <property type="protein sequence ID" value="KAE9537375.1"/>
    <property type="molecule type" value="Genomic_DNA"/>
</dbReference>
<evidence type="ECO:0000256" key="4">
    <source>
        <dbReference type="ARBA" id="ARBA00023242"/>
    </source>
</evidence>
<dbReference type="InterPro" id="IPR046360">
    <property type="entry name" value="T-box_DNA-bd"/>
</dbReference>
<dbReference type="InterPro" id="IPR008967">
    <property type="entry name" value="p53-like_TF_DNA-bd_sf"/>
</dbReference>
<dbReference type="PRINTS" id="PR00937">
    <property type="entry name" value="TBOX"/>
</dbReference>
<evidence type="ECO:0000256" key="3">
    <source>
        <dbReference type="ARBA" id="ARBA00023163"/>
    </source>
</evidence>
<feature type="domain" description="T-box" evidence="7">
    <location>
        <begin position="96"/>
        <end position="177"/>
    </location>
</feature>
<dbReference type="InterPro" id="IPR036960">
    <property type="entry name" value="T-box_sf"/>
</dbReference>
<feature type="compositionally biased region" description="Basic and acidic residues" evidence="6">
    <location>
        <begin position="551"/>
        <end position="560"/>
    </location>
</feature>
<protein>
    <recommendedName>
        <fullName evidence="7">T-box domain-containing protein</fullName>
    </recommendedName>
</protein>
<evidence type="ECO:0000313" key="9">
    <source>
        <dbReference type="Proteomes" id="UP000475862"/>
    </source>
</evidence>
<organism evidence="8 9">
    <name type="scientific">Aphis glycines</name>
    <name type="common">Soybean aphid</name>
    <dbReference type="NCBI Taxonomy" id="307491"/>
    <lineage>
        <taxon>Eukaryota</taxon>
        <taxon>Metazoa</taxon>
        <taxon>Ecdysozoa</taxon>
        <taxon>Arthropoda</taxon>
        <taxon>Hexapoda</taxon>
        <taxon>Insecta</taxon>
        <taxon>Pterygota</taxon>
        <taxon>Neoptera</taxon>
        <taxon>Paraneoptera</taxon>
        <taxon>Hemiptera</taxon>
        <taxon>Sternorrhyncha</taxon>
        <taxon>Aphidomorpha</taxon>
        <taxon>Aphidoidea</taxon>
        <taxon>Aphididae</taxon>
        <taxon>Aphidini</taxon>
        <taxon>Aphis</taxon>
        <taxon>Aphis</taxon>
    </lineage>
</organism>
<evidence type="ECO:0000256" key="2">
    <source>
        <dbReference type="ARBA" id="ARBA00023125"/>
    </source>
</evidence>
<comment type="caution">
    <text evidence="5">Lacks conserved residue(s) required for the propagation of feature annotation.</text>
</comment>
<keyword evidence="2 5" id="KW-0238">DNA-binding</keyword>
<accession>A0A6G0TT91</accession>
<dbReference type="GO" id="GO:0005634">
    <property type="term" value="C:nucleus"/>
    <property type="evidence" value="ECO:0007669"/>
    <property type="project" value="UniProtKB-SubCell"/>
</dbReference>
<keyword evidence="1" id="KW-0805">Transcription regulation</keyword>
<feature type="compositionally biased region" description="Basic and acidic residues" evidence="6">
    <location>
        <begin position="310"/>
        <end position="323"/>
    </location>
</feature>
<dbReference type="AlphaFoldDB" id="A0A6G0TT91"/>
<dbReference type="Pfam" id="PF00907">
    <property type="entry name" value="T-box"/>
    <property type="match status" value="1"/>
</dbReference>
<reference evidence="8 9" key="1">
    <citation type="submission" date="2019-08" db="EMBL/GenBank/DDBJ databases">
        <title>The genome of the soybean aphid Biotype 1, its phylome, world population structure and adaptation to the North American continent.</title>
        <authorList>
            <person name="Giordano R."/>
            <person name="Donthu R.K."/>
            <person name="Hernandez A.G."/>
            <person name="Wright C.L."/>
            <person name="Zimin A.V."/>
        </authorList>
    </citation>
    <scope>NUCLEOTIDE SEQUENCE [LARGE SCALE GENOMIC DNA]</scope>
    <source>
        <tissue evidence="8">Whole aphids</tissue>
    </source>
</reference>
<comment type="caution">
    <text evidence="8">The sequence shown here is derived from an EMBL/GenBank/DDBJ whole genome shotgun (WGS) entry which is preliminary data.</text>
</comment>
<feature type="region of interest" description="Disordered" evidence="6">
    <location>
        <begin position="532"/>
        <end position="589"/>
    </location>
</feature>
<evidence type="ECO:0000313" key="8">
    <source>
        <dbReference type="EMBL" id="KAE9537375.1"/>
    </source>
</evidence>
<evidence type="ECO:0000256" key="1">
    <source>
        <dbReference type="ARBA" id="ARBA00023015"/>
    </source>
</evidence>
<proteinExistence type="predicted"/>
<comment type="subcellular location">
    <subcellularLocation>
        <location evidence="5">Nucleus</location>
    </subcellularLocation>
</comment>
<keyword evidence="9" id="KW-1185">Reference proteome</keyword>
<dbReference type="PANTHER" id="PTHR11267:SF181">
    <property type="entry name" value="OPTOMOTOR-BLIND PROTEIN"/>
    <property type="match status" value="1"/>
</dbReference>
<dbReference type="GO" id="GO:0045893">
    <property type="term" value="P:positive regulation of DNA-templated transcription"/>
    <property type="evidence" value="ECO:0007669"/>
    <property type="project" value="InterPro"/>
</dbReference>
<sequence>MSSFSRYNADQNECGIVFGIDSRKMRTRTGCAWYSMAAVIAQSRPFVGVSSVRLAPPLPQLDENSLPKIFPDHIDVYHCTLGANNEEFQGLNQFSLQTINRPINRFHRFPETILNSMHKYQPRFHLVRANDIIKLPYSTFRTYVFKETEFIAVTAYQNEKITQLKIDNNPFAKGFRDTGAGKREKKCVQRNGVFRQAMLTAQRHGGQTVQNQDEKPSGSDHEDDKPLDVVGGGDPDSPISAHHHHHHHQPHQPGSWFSGLADGSLLLEDAMRRRLAGHPALHHAAFLQHHHQQTHQQEIDSEQDSSCSESGRDRMNSPSDKESAGPSGPGHSPSDYPSPNVSFGPPIPPSPHLLPYLYPGMYPGGPGLGGPLCPSALSPTTNLLFNAQLALAAHHPGSLFTQAYLQGAAAGGGAGGGGSHPFKMTSGLAAAAGLGRFHPYHIGLHHPLHPSSVGSAFETVTPGRCSSAGSTPPPAPLDLQSPTNGGGRQTSPPQPSLPPPTAAVVAATAVTGVGGTAATAAATVVRVAVATATPSSPPSPDVRQSAVADQQRSEVHRENGQRTGLYVVGSGVRRRRRTTSSGDSQVNHA</sequence>
<keyword evidence="4 5" id="KW-0539">Nucleus</keyword>
<evidence type="ECO:0000256" key="5">
    <source>
        <dbReference type="PROSITE-ProRule" id="PRU00201"/>
    </source>
</evidence>
<dbReference type="SUPFAM" id="SSF49417">
    <property type="entry name" value="p53-like transcription factors"/>
    <property type="match status" value="1"/>
</dbReference>
<evidence type="ECO:0000256" key="6">
    <source>
        <dbReference type="SAM" id="MobiDB-lite"/>
    </source>
</evidence>
<dbReference type="Proteomes" id="UP000475862">
    <property type="component" value="Unassembled WGS sequence"/>
</dbReference>
<gene>
    <name evidence="8" type="ORF">AGLY_006398</name>
</gene>